<feature type="transmembrane region" description="Helical" evidence="8">
    <location>
        <begin position="193"/>
        <end position="215"/>
    </location>
</feature>
<feature type="transmembrane region" description="Helical" evidence="8">
    <location>
        <begin position="405"/>
        <end position="424"/>
    </location>
</feature>
<protein>
    <recommendedName>
        <fullName evidence="9">Major facilitator superfamily (MFS) profile domain-containing protein</fullName>
    </recommendedName>
</protein>
<dbReference type="Pfam" id="PF07690">
    <property type="entry name" value="MFS_1"/>
    <property type="match status" value="1"/>
</dbReference>
<accession>A0A478ECD1</accession>
<organism evidence="10 11">
    <name type="scientific">Talaromyces pinophilus</name>
    <name type="common">Penicillium pinophilum</name>
    <dbReference type="NCBI Taxonomy" id="128442"/>
    <lineage>
        <taxon>Eukaryota</taxon>
        <taxon>Fungi</taxon>
        <taxon>Dikarya</taxon>
        <taxon>Ascomycota</taxon>
        <taxon>Pezizomycotina</taxon>
        <taxon>Eurotiomycetes</taxon>
        <taxon>Eurotiomycetidae</taxon>
        <taxon>Eurotiales</taxon>
        <taxon>Trichocomaceae</taxon>
        <taxon>Talaromyces</taxon>
        <taxon>Talaromyces sect. Talaromyces</taxon>
    </lineage>
</organism>
<dbReference type="AlphaFoldDB" id="A0A478ECD1"/>
<dbReference type="PANTHER" id="PTHR23502:SF51">
    <property type="entry name" value="QUINIDINE RESISTANCE PROTEIN 1-RELATED"/>
    <property type="match status" value="1"/>
</dbReference>
<dbReference type="GO" id="GO:0042908">
    <property type="term" value="P:xenobiotic transport"/>
    <property type="evidence" value="ECO:0007669"/>
    <property type="project" value="UniProtKB-ARBA"/>
</dbReference>
<evidence type="ECO:0000256" key="5">
    <source>
        <dbReference type="ARBA" id="ARBA00023136"/>
    </source>
</evidence>
<dbReference type="Proteomes" id="UP000053095">
    <property type="component" value="Unassembled WGS sequence"/>
</dbReference>
<keyword evidence="3 8" id="KW-0812">Transmembrane</keyword>
<evidence type="ECO:0000256" key="8">
    <source>
        <dbReference type="SAM" id="Phobius"/>
    </source>
</evidence>
<feature type="transmembrane region" description="Helical" evidence="8">
    <location>
        <begin position="109"/>
        <end position="127"/>
    </location>
</feature>
<evidence type="ECO:0000256" key="6">
    <source>
        <dbReference type="ARBA" id="ARBA00059659"/>
    </source>
</evidence>
<feature type="transmembrane region" description="Helical" evidence="8">
    <location>
        <begin position="349"/>
        <end position="370"/>
    </location>
</feature>
<dbReference type="InterPro" id="IPR036259">
    <property type="entry name" value="MFS_trans_sf"/>
</dbReference>
<evidence type="ECO:0000313" key="10">
    <source>
        <dbReference type="EMBL" id="GAM42604.1"/>
    </source>
</evidence>
<name>A0A478ECD1_TALPI</name>
<feature type="compositionally biased region" description="Basic and acidic residues" evidence="7">
    <location>
        <begin position="853"/>
        <end position="862"/>
    </location>
</feature>
<dbReference type="Pfam" id="PF04502">
    <property type="entry name" value="Saf4_Yju2"/>
    <property type="match status" value="1"/>
</dbReference>
<feature type="transmembrane region" description="Helical" evidence="8">
    <location>
        <begin position="68"/>
        <end position="89"/>
    </location>
</feature>
<feature type="transmembrane region" description="Helical" evidence="8">
    <location>
        <begin position="304"/>
        <end position="329"/>
    </location>
</feature>
<evidence type="ECO:0000256" key="7">
    <source>
        <dbReference type="SAM" id="MobiDB-lite"/>
    </source>
</evidence>
<dbReference type="EMBL" id="DF933840">
    <property type="protein sequence ID" value="GAM42604.1"/>
    <property type="molecule type" value="Genomic_DNA"/>
</dbReference>
<sequence length="887" mass="97451">MATKIEDMIDESNEIQYVGAAKDISEDIEKKVPETKAASLPAVESSHEFANVVAAEDYSVFTVRQKRMIIAIASFASWISPLTGAIYYPAVNQIAGDLHITNSKVSLTVTTYLIFQGLGPMMIAGFSDRAGRKPAYVACFSIYMIANLALALQNNYIALLILRMMQAAGSSGTIVLSNGLVGDLVPSSERGKYIAFASIGLILGPSLSPILGGIISEFAGWHWIFWFLLILSGVYFIPLLLFLPETCRNVVGDGSVPPPTSSWNLSDHIRFRNRAKNGIPVDEAKLQALRKSYKITFPNPISTLLILADLEIVSLLLGNGVAMACFYAVSTGAAGAFQGNYGFNELQISLMFLPIGAGGILSAFTAGYLVDWNYRRHAKRLGYPVHRNRQTDLSHFPIEVARMQIAVPHFFLGAAAMVGYGWVLASDVSFGGLIVFLFLIGYATDVVGQTLMVLCVDLNPKRPANVSAANNVVKCLVGAAASAAIVPMSEAIGYGWAYTVLGALFLIGSLGPIANMGRYIPPDQEGLTTSNKLAGKHPLGARARHLQTKGALIVRFEMPFAVWCTNCKPHETIIGQGVRFNAEKKKVGQYYSTPVYSFRMKHTVCGGWIEIRTDPKNTAYVVTEGGRKRDTGEDKEGELGEGEIRIKLHPGDETAEQKDAFARLEGKVEDKRQFDTAATRIGELLKRQDRDWDDPYEQSKRLRKSFRTERKRLEKVGQATEALKDKMSLGIELLEETEEDKLRAGLVDFGHITTPQQSENALATMSRTRPMFDNGTLTKQSSGHQRKEESRQHKAKLKAEQLAAERKALLSNELRGNTRAAVDPFLNEDARIWQPALLKTRKKRITSVNSSTEHSDQMEETKSVTATEASSKTTTPIALVTYRSDSE</sequence>
<keyword evidence="4 8" id="KW-1133">Transmembrane helix</keyword>
<dbReference type="FunFam" id="1.20.1720.10:FF:000009">
    <property type="entry name" value="MFS multidrug transporter"/>
    <property type="match status" value="1"/>
</dbReference>
<dbReference type="GO" id="GO:0022857">
    <property type="term" value="F:transmembrane transporter activity"/>
    <property type="evidence" value="ECO:0007669"/>
    <property type="project" value="InterPro"/>
</dbReference>
<gene>
    <name evidence="10" type="ORF">TCE0_044f16733</name>
</gene>
<dbReference type="InterPro" id="IPR005829">
    <property type="entry name" value="Sugar_transporter_CS"/>
</dbReference>
<comment type="function">
    <text evidence="6">MFS-type transporter; part of the gene cluster that mediates the biosynthesis of the antihypercholesterolemic agents phomoidrides which are dimeric anhydrides.</text>
</comment>
<keyword evidence="2" id="KW-0813">Transport</keyword>
<dbReference type="PROSITE" id="PS00216">
    <property type="entry name" value="SUGAR_TRANSPORT_1"/>
    <property type="match status" value="1"/>
</dbReference>
<evidence type="ECO:0000256" key="3">
    <source>
        <dbReference type="ARBA" id="ARBA00022692"/>
    </source>
</evidence>
<proteinExistence type="predicted"/>
<comment type="subcellular location">
    <subcellularLocation>
        <location evidence="1">Membrane</location>
        <topology evidence="1">Multi-pass membrane protein</topology>
    </subcellularLocation>
</comment>
<dbReference type="GO" id="GO:0000398">
    <property type="term" value="P:mRNA splicing, via spliceosome"/>
    <property type="evidence" value="ECO:0007669"/>
    <property type="project" value="InterPro"/>
</dbReference>
<feature type="transmembrane region" description="Helical" evidence="8">
    <location>
        <begin position="134"/>
        <end position="152"/>
    </location>
</feature>
<feature type="compositionally biased region" description="Polar residues" evidence="7">
    <location>
        <begin position="863"/>
        <end position="876"/>
    </location>
</feature>
<dbReference type="InterPro" id="IPR020846">
    <property type="entry name" value="MFS_dom"/>
</dbReference>
<dbReference type="PROSITE" id="PS50850">
    <property type="entry name" value="MFS"/>
    <property type="match status" value="1"/>
</dbReference>
<feature type="transmembrane region" description="Helical" evidence="8">
    <location>
        <begin position="430"/>
        <end position="456"/>
    </location>
</feature>
<feature type="region of interest" description="Disordered" evidence="7">
    <location>
        <begin position="843"/>
        <end position="887"/>
    </location>
</feature>
<dbReference type="CDD" id="cd17323">
    <property type="entry name" value="MFS_Tpo1_MDR_like"/>
    <property type="match status" value="1"/>
</dbReference>
<evidence type="ECO:0000313" key="11">
    <source>
        <dbReference type="Proteomes" id="UP000053095"/>
    </source>
</evidence>
<dbReference type="Gene3D" id="1.20.1720.10">
    <property type="entry name" value="Multidrug resistance protein D"/>
    <property type="match status" value="1"/>
</dbReference>
<evidence type="ECO:0000256" key="4">
    <source>
        <dbReference type="ARBA" id="ARBA00022989"/>
    </source>
</evidence>
<evidence type="ECO:0000256" key="1">
    <source>
        <dbReference type="ARBA" id="ARBA00004141"/>
    </source>
</evidence>
<dbReference type="GO" id="GO:0140115">
    <property type="term" value="P:export across plasma membrane"/>
    <property type="evidence" value="ECO:0007669"/>
    <property type="project" value="UniProtKB-ARBA"/>
</dbReference>
<feature type="region of interest" description="Disordered" evidence="7">
    <location>
        <begin position="773"/>
        <end position="793"/>
    </location>
</feature>
<evidence type="ECO:0000259" key="9">
    <source>
        <dbReference type="PROSITE" id="PS50850"/>
    </source>
</evidence>
<reference evidence="11" key="1">
    <citation type="journal article" date="2015" name="Genome Announc.">
        <title>Draft genome sequence of Talaromyces cellulolyticus strain Y-94, a source of lignocellulosic biomass-degrading enzymes.</title>
        <authorList>
            <person name="Fujii T."/>
            <person name="Koike H."/>
            <person name="Sawayama S."/>
            <person name="Yano S."/>
            <person name="Inoue H."/>
        </authorList>
    </citation>
    <scope>NUCLEOTIDE SEQUENCE [LARGE SCALE GENOMIC DNA]</scope>
    <source>
        <strain evidence="11">Y-94</strain>
    </source>
</reference>
<dbReference type="GO" id="GO:0005886">
    <property type="term" value="C:plasma membrane"/>
    <property type="evidence" value="ECO:0007669"/>
    <property type="project" value="TreeGrafter"/>
</dbReference>
<dbReference type="PANTHER" id="PTHR23502">
    <property type="entry name" value="MAJOR FACILITATOR SUPERFAMILY"/>
    <property type="match status" value="1"/>
</dbReference>
<feature type="transmembrane region" description="Helical" evidence="8">
    <location>
        <begin position="494"/>
        <end position="514"/>
    </location>
</feature>
<feature type="transmembrane region" description="Helical" evidence="8">
    <location>
        <begin position="158"/>
        <end position="181"/>
    </location>
</feature>
<dbReference type="InterPro" id="IPR007590">
    <property type="entry name" value="Saf4/Yju2"/>
</dbReference>
<dbReference type="Gene3D" id="1.20.1250.20">
    <property type="entry name" value="MFS general substrate transporter like domains"/>
    <property type="match status" value="1"/>
</dbReference>
<feature type="domain" description="Major facilitator superfamily (MFS) profile" evidence="9">
    <location>
        <begin position="69"/>
        <end position="520"/>
    </location>
</feature>
<keyword evidence="5 8" id="KW-0472">Membrane</keyword>
<dbReference type="InterPro" id="IPR011701">
    <property type="entry name" value="MFS"/>
</dbReference>
<keyword evidence="11" id="KW-1185">Reference proteome</keyword>
<dbReference type="SUPFAM" id="SSF103473">
    <property type="entry name" value="MFS general substrate transporter"/>
    <property type="match status" value="1"/>
</dbReference>
<evidence type="ECO:0000256" key="2">
    <source>
        <dbReference type="ARBA" id="ARBA00022448"/>
    </source>
</evidence>
<feature type="transmembrane region" description="Helical" evidence="8">
    <location>
        <begin position="221"/>
        <end position="243"/>
    </location>
</feature>